<evidence type="ECO:0000259" key="8">
    <source>
        <dbReference type="PROSITE" id="PS51635"/>
    </source>
</evidence>
<dbReference type="PANTHER" id="PTHR14226:SF10">
    <property type="entry name" value="TRIACYLGLYCEROL LIPASE 4-RELATED"/>
    <property type="match status" value="1"/>
</dbReference>
<dbReference type="GO" id="GO:0016042">
    <property type="term" value="P:lipid catabolic process"/>
    <property type="evidence" value="ECO:0007669"/>
    <property type="project" value="UniProtKB-UniRule"/>
</dbReference>
<comment type="function">
    <text evidence="6">Lipid hydrolase.</text>
</comment>
<feature type="compositionally biased region" description="Basic and acidic residues" evidence="7">
    <location>
        <begin position="800"/>
        <end position="816"/>
    </location>
</feature>
<dbReference type="Pfam" id="PF01734">
    <property type="entry name" value="Patatin"/>
    <property type="match status" value="1"/>
</dbReference>
<accession>A0AAN6MPH1</accession>
<keyword evidence="2 5" id="KW-0378">Hydrolase</keyword>
<evidence type="ECO:0000313" key="10">
    <source>
        <dbReference type="Proteomes" id="UP001303889"/>
    </source>
</evidence>
<feature type="domain" description="PNPLA" evidence="8">
    <location>
        <begin position="223"/>
        <end position="418"/>
    </location>
</feature>
<keyword evidence="4 5" id="KW-0443">Lipid metabolism</keyword>
<keyword evidence="9" id="KW-0808">Transferase</keyword>
<feature type="compositionally biased region" description="Low complexity" evidence="7">
    <location>
        <begin position="651"/>
        <end position="660"/>
    </location>
</feature>
<sequence>MHDLLVHGPRTLHINPSDPGSQAPSTPSPLKSRRKKKCPDNGLSQVTRLVQGASNLVLSLRDGLSESEREQKRRTAERRDILVDRMNNALTLKDWEAAATELDLVEGHHEWKRDDADGPDEYRPDLIRAELDALDKARSEGDVGSMMYRIRTAFSRELGGMGHMDLYRRSYIGTKELVERYVSSAIETVSAVVDKAAVSPDADPRELLEGMVYARQSFGRSALLLSGGATFGMAHIGVLKTLFEQRLLPRIISGASAGSIVCSVLCTRKDDEVPSLIQAFPFGDLSVFQAEHEGVSDHIRHLLTKGSWADISNLTRVMRSWLGDITFLEAYNRTRRICNICVSSASVYDVPRLLNYITAPNVLIWSAVAASCSVPLIFQSQPLLMKHPKTGRHEHWIPTPQQFIDGSVDNDLPMTRLAEMFNVNHFIVSQVNPHVVPFLDASEQPLPGELRDGSVAASQPRRADWLDTVSTLAKEEVLHRMMFVAELGIFPNALTKLLAVISQKYSGDINILPQFRFADLPLMLQNPTPFFMLRNCLVGERATWPKLSRIRDRLAIELALDQAVHALRARVVFSKSQVDLRRSLGGGGSAAVAGGGSGNGGGGERSMGRRRGSGASIQLVVARHKKSFFQPDEEEEEDDDEDGERLELAVRSSRGSTRGSLRGGGGGASPSPAIVKPRLRRNAKSQGHMRGGRPVAAEVAQQHPSAHFPRLSASEFFWHFEMSGADPGEGVVAAMTADPSVEAVAGVGGGGGVGGGIEVGGEGSGLSAEGWVDAASPQTSDGGLYQSDADPYAGPQGRLRGREGGSKLRYSESESS</sequence>
<dbReference type="InterPro" id="IPR016035">
    <property type="entry name" value="Acyl_Trfase/lysoPLipase"/>
</dbReference>
<dbReference type="Gene3D" id="3.40.1090.10">
    <property type="entry name" value="Cytosolic phospholipase A2 catalytic domain"/>
    <property type="match status" value="1"/>
</dbReference>
<evidence type="ECO:0000256" key="5">
    <source>
        <dbReference type="PROSITE-ProRule" id="PRU01161"/>
    </source>
</evidence>
<evidence type="ECO:0000256" key="4">
    <source>
        <dbReference type="ARBA" id="ARBA00023098"/>
    </source>
</evidence>
<dbReference type="InterPro" id="IPR050301">
    <property type="entry name" value="NTE"/>
</dbReference>
<evidence type="ECO:0000256" key="3">
    <source>
        <dbReference type="ARBA" id="ARBA00022963"/>
    </source>
</evidence>
<dbReference type="GO" id="GO:0006641">
    <property type="term" value="P:triglyceride metabolic process"/>
    <property type="evidence" value="ECO:0007669"/>
    <property type="project" value="UniProtKB-ARBA"/>
</dbReference>
<feature type="short sequence motif" description="GXSXG" evidence="5">
    <location>
        <begin position="254"/>
        <end position="258"/>
    </location>
</feature>
<dbReference type="EC" id="3.1.1.-" evidence="6"/>
<dbReference type="PANTHER" id="PTHR14226">
    <property type="entry name" value="NEUROPATHY TARGET ESTERASE/SWISS CHEESE D.MELANOGASTER"/>
    <property type="match status" value="1"/>
</dbReference>
<comment type="subcellular location">
    <subcellularLocation>
        <location evidence="6">Membrane</location>
        <topology evidence="6">Single-pass membrane protein</topology>
    </subcellularLocation>
</comment>
<reference evidence="9" key="2">
    <citation type="submission" date="2023-05" db="EMBL/GenBank/DDBJ databases">
        <authorList>
            <consortium name="Lawrence Berkeley National Laboratory"/>
            <person name="Steindorff A."/>
            <person name="Hensen N."/>
            <person name="Bonometti L."/>
            <person name="Westerberg I."/>
            <person name="Brannstrom I.O."/>
            <person name="Guillou S."/>
            <person name="Cros-Aarteil S."/>
            <person name="Calhoun S."/>
            <person name="Haridas S."/>
            <person name="Kuo A."/>
            <person name="Mondo S."/>
            <person name="Pangilinan J."/>
            <person name="Riley R."/>
            <person name="Labutti K."/>
            <person name="Andreopoulos B."/>
            <person name="Lipzen A."/>
            <person name="Chen C."/>
            <person name="Yanf M."/>
            <person name="Daum C."/>
            <person name="Ng V."/>
            <person name="Clum A."/>
            <person name="Ohm R."/>
            <person name="Martin F."/>
            <person name="Silar P."/>
            <person name="Natvig D."/>
            <person name="Lalanne C."/>
            <person name="Gautier V."/>
            <person name="Ament-Velasquez S.L."/>
            <person name="Kruys A."/>
            <person name="Hutchinson M.I."/>
            <person name="Powell A.J."/>
            <person name="Barry K."/>
            <person name="Miller A.N."/>
            <person name="Grigoriev I.V."/>
            <person name="Debuchy R."/>
            <person name="Gladieux P."/>
            <person name="Thoren M.H."/>
            <person name="Johannesson H."/>
        </authorList>
    </citation>
    <scope>NUCLEOTIDE SEQUENCE</scope>
    <source>
        <strain evidence="9">CBS 103.79</strain>
    </source>
</reference>
<comment type="caution">
    <text evidence="5">Lacks conserved residue(s) required for the propagation of feature annotation.</text>
</comment>
<feature type="region of interest" description="Disordered" evidence="7">
    <location>
        <begin position="1"/>
        <end position="43"/>
    </location>
</feature>
<dbReference type="InterPro" id="IPR002641">
    <property type="entry name" value="PNPLA_dom"/>
</dbReference>
<dbReference type="Pfam" id="PF11815">
    <property type="entry name" value="DUF3336"/>
    <property type="match status" value="1"/>
</dbReference>
<evidence type="ECO:0000256" key="2">
    <source>
        <dbReference type="ARBA" id="ARBA00022801"/>
    </source>
</evidence>
<evidence type="ECO:0000256" key="6">
    <source>
        <dbReference type="RuleBase" id="RU362055"/>
    </source>
</evidence>
<dbReference type="GO" id="GO:0016020">
    <property type="term" value="C:membrane"/>
    <property type="evidence" value="ECO:0007669"/>
    <property type="project" value="UniProtKB-SubCell"/>
</dbReference>
<feature type="active site" description="Nucleophile" evidence="5">
    <location>
        <position position="256"/>
    </location>
</feature>
<feature type="active site" description="Proton acceptor" evidence="5">
    <location>
        <position position="405"/>
    </location>
</feature>
<feature type="compositionally biased region" description="Gly residues" evidence="7">
    <location>
        <begin position="584"/>
        <end position="605"/>
    </location>
</feature>
<keyword evidence="10" id="KW-1185">Reference proteome</keyword>
<evidence type="ECO:0000313" key="9">
    <source>
        <dbReference type="EMBL" id="KAK3904702.1"/>
    </source>
</evidence>
<dbReference type="SUPFAM" id="SSF52151">
    <property type="entry name" value="FabD/lysophospholipase-like"/>
    <property type="match status" value="1"/>
</dbReference>
<feature type="compositionally biased region" description="Polar residues" evidence="7">
    <location>
        <begin position="18"/>
        <end position="29"/>
    </location>
</feature>
<feature type="region of interest" description="Disordered" evidence="7">
    <location>
        <begin position="650"/>
        <end position="677"/>
    </location>
</feature>
<comment type="caution">
    <text evidence="9">The sequence shown here is derived from an EMBL/GenBank/DDBJ whole genome shotgun (WGS) entry which is preliminary data.</text>
</comment>
<proteinExistence type="inferred from homology"/>
<dbReference type="EMBL" id="MU855387">
    <property type="protein sequence ID" value="KAK3904702.1"/>
    <property type="molecule type" value="Genomic_DNA"/>
</dbReference>
<dbReference type="InterPro" id="IPR021771">
    <property type="entry name" value="Triacylglycerol_lipase_N"/>
</dbReference>
<dbReference type="AlphaFoldDB" id="A0AAN6MPH1"/>
<gene>
    <name evidence="9" type="ORF">C8A05DRAFT_13450</name>
</gene>
<dbReference type="PROSITE" id="PS51635">
    <property type="entry name" value="PNPLA"/>
    <property type="match status" value="1"/>
</dbReference>
<comment type="function">
    <text evidence="1">Probable lipid hydrolase.</text>
</comment>
<reference evidence="9" key="1">
    <citation type="journal article" date="2023" name="Mol. Phylogenet. Evol.">
        <title>Genome-scale phylogeny and comparative genomics of the fungal order Sordariales.</title>
        <authorList>
            <person name="Hensen N."/>
            <person name="Bonometti L."/>
            <person name="Westerberg I."/>
            <person name="Brannstrom I.O."/>
            <person name="Guillou S."/>
            <person name="Cros-Aarteil S."/>
            <person name="Calhoun S."/>
            <person name="Haridas S."/>
            <person name="Kuo A."/>
            <person name="Mondo S."/>
            <person name="Pangilinan J."/>
            <person name="Riley R."/>
            <person name="LaButti K."/>
            <person name="Andreopoulos B."/>
            <person name="Lipzen A."/>
            <person name="Chen C."/>
            <person name="Yan M."/>
            <person name="Daum C."/>
            <person name="Ng V."/>
            <person name="Clum A."/>
            <person name="Steindorff A."/>
            <person name="Ohm R.A."/>
            <person name="Martin F."/>
            <person name="Silar P."/>
            <person name="Natvig D.O."/>
            <person name="Lalanne C."/>
            <person name="Gautier V."/>
            <person name="Ament-Velasquez S.L."/>
            <person name="Kruys A."/>
            <person name="Hutchinson M.I."/>
            <person name="Powell A.J."/>
            <person name="Barry K."/>
            <person name="Miller A.N."/>
            <person name="Grigoriev I.V."/>
            <person name="Debuchy R."/>
            <person name="Gladieux P."/>
            <person name="Hiltunen Thoren M."/>
            <person name="Johannesson H."/>
        </authorList>
    </citation>
    <scope>NUCLEOTIDE SEQUENCE</scope>
    <source>
        <strain evidence="9">CBS 103.79</strain>
    </source>
</reference>
<name>A0AAN6MPH1_9PEZI</name>
<dbReference type="Proteomes" id="UP001303889">
    <property type="component" value="Unassembled WGS sequence"/>
</dbReference>
<evidence type="ECO:0000256" key="1">
    <source>
        <dbReference type="ARBA" id="ARBA00002682"/>
    </source>
</evidence>
<evidence type="ECO:0000256" key="7">
    <source>
        <dbReference type="SAM" id="MobiDB-lite"/>
    </source>
</evidence>
<feature type="region of interest" description="Disordered" evidence="7">
    <location>
        <begin position="582"/>
        <end position="614"/>
    </location>
</feature>
<dbReference type="GO" id="GO:0004806">
    <property type="term" value="F:triacylglycerol lipase activity"/>
    <property type="evidence" value="ECO:0007669"/>
    <property type="project" value="InterPro"/>
</dbReference>
<feature type="region of interest" description="Disordered" evidence="7">
    <location>
        <begin position="760"/>
        <end position="816"/>
    </location>
</feature>
<comment type="similarity">
    <text evidence="6">Belongs to the PLPL family.</text>
</comment>
<protein>
    <recommendedName>
        <fullName evidence="6">Patatin-like phospholipase domain-containing protein</fullName>
        <ecNumber evidence="6">3.1.1.-</ecNumber>
    </recommendedName>
</protein>
<organism evidence="9 10">
    <name type="scientific">Staphylotrichum tortipilum</name>
    <dbReference type="NCBI Taxonomy" id="2831512"/>
    <lineage>
        <taxon>Eukaryota</taxon>
        <taxon>Fungi</taxon>
        <taxon>Dikarya</taxon>
        <taxon>Ascomycota</taxon>
        <taxon>Pezizomycotina</taxon>
        <taxon>Sordariomycetes</taxon>
        <taxon>Sordariomycetidae</taxon>
        <taxon>Sordariales</taxon>
        <taxon>Chaetomiaceae</taxon>
        <taxon>Staphylotrichum</taxon>
    </lineage>
</organism>
<dbReference type="CDD" id="cd07230">
    <property type="entry name" value="Pat_TGL4-5_like"/>
    <property type="match status" value="1"/>
</dbReference>
<keyword evidence="3 5" id="KW-0442">Lipid degradation</keyword>
<dbReference type="GO" id="GO:0016740">
    <property type="term" value="F:transferase activity"/>
    <property type="evidence" value="ECO:0007669"/>
    <property type="project" value="UniProtKB-KW"/>
</dbReference>